<feature type="transmembrane region" description="Helical" evidence="1">
    <location>
        <begin position="6"/>
        <end position="25"/>
    </location>
</feature>
<organism evidence="2 3">
    <name type="scientific">Anaerobacillus alkalilacustris</name>
    <dbReference type="NCBI Taxonomy" id="393763"/>
    <lineage>
        <taxon>Bacteria</taxon>
        <taxon>Bacillati</taxon>
        <taxon>Bacillota</taxon>
        <taxon>Bacilli</taxon>
        <taxon>Bacillales</taxon>
        <taxon>Bacillaceae</taxon>
        <taxon>Anaerobacillus</taxon>
    </lineage>
</organism>
<dbReference type="RefSeq" id="WP_071310731.1">
    <property type="nucleotide sequence ID" value="NZ_MLQR01000043.1"/>
</dbReference>
<feature type="transmembrane region" description="Helical" evidence="1">
    <location>
        <begin position="232"/>
        <end position="248"/>
    </location>
</feature>
<sequence length="454" mass="51655">MSEFIAIIGGLSLTFIIYLCIYFRIVIKNIGFELIDWFLLGLATFNGIGFSFVIWATNQGKNTYAWSLWLSQYDTNLTLIYFSTNIILVFSTIFGWHLTKSVFSNRRDAATPIVKSDLDKSVEIVSKKLIRVAWLMLIISILSYGVYTLPYGGFVGLLDYTRSIRSGFVFVDNPFSFLQRFGGFALFSSYIFYGLLIDKTYLPSINKRKITLGFIISFLFSIYVLYSWVGRISLVIHLLTFILGYILYKNKSVFRLTRKLIIVFILGLISIVLMDKILGRTSAGTSVVELFAKELSFPFAVFVNHFNLQYFSWFKDIVVAPVFILPMTIWSNLLNIETASEVTTFLMLGANKGESGVTGSIPVDMLTFSMIQGSVFGVIVVGFLWGGFLVFLQRLRFLIVNYSISNVIYANIILNVVILSVLYGDPKHIILRNFHIIAGLLLLYLFRKISFKVK</sequence>
<keyword evidence="1" id="KW-0812">Transmembrane</keyword>
<protein>
    <recommendedName>
        <fullName evidence="4">Oligosaccharide repeat unit polymerase</fullName>
    </recommendedName>
</protein>
<feature type="transmembrane region" description="Helical" evidence="1">
    <location>
        <begin position="37"/>
        <end position="57"/>
    </location>
</feature>
<feature type="transmembrane region" description="Helical" evidence="1">
    <location>
        <begin position="260"/>
        <end position="278"/>
    </location>
</feature>
<feature type="transmembrane region" description="Helical" evidence="1">
    <location>
        <begin position="177"/>
        <end position="197"/>
    </location>
</feature>
<dbReference type="OrthoDB" id="9204520at2"/>
<name>A0A1S2LHT3_9BACI</name>
<evidence type="ECO:0000313" key="2">
    <source>
        <dbReference type="EMBL" id="OIJ11267.1"/>
    </source>
</evidence>
<dbReference type="Proteomes" id="UP000179524">
    <property type="component" value="Unassembled WGS sequence"/>
</dbReference>
<keyword evidence="1" id="KW-0472">Membrane</keyword>
<evidence type="ECO:0008006" key="4">
    <source>
        <dbReference type="Google" id="ProtNLM"/>
    </source>
</evidence>
<feature type="transmembrane region" description="Helical" evidence="1">
    <location>
        <begin position="404"/>
        <end position="423"/>
    </location>
</feature>
<evidence type="ECO:0000256" key="1">
    <source>
        <dbReference type="SAM" id="Phobius"/>
    </source>
</evidence>
<feature type="transmembrane region" description="Helical" evidence="1">
    <location>
        <begin position="132"/>
        <end position="157"/>
    </location>
</feature>
<gene>
    <name evidence="2" type="ORF">BKP37_16630</name>
</gene>
<comment type="caution">
    <text evidence="2">The sequence shown here is derived from an EMBL/GenBank/DDBJ whole genome shotgun (WGS) entry which is preliminary data.</text>
</comment>
<dbReference type="AlphaFoldDB" id="A0A1S2LHT3"/>
<dbReference type="EMBL" id="MLQR01000043">
    <property type="protein sequence ID" value="OIJ11267.1"/>
    <property type="molecule type" value="Genomic_DNA"/>
</dbReference>
<feature type="transmembrane region" description="Helical" evidence="1">
    <location>
        <begin position="370"/>
        <end position="392"/>
    </location>
</feature>
<feature type="transmembrane region" description="Helical" evidence="1">
    <location>
        <begin position="209"/>
        <end position="226"/>
    </location>
</feature>
<keyword evidence="3" id="KW-1185">Reference proteome</keyword>
<proteinExistence type="predicted"/>
<evidence type="ECO:0000313" key="3">
    <source>
        <dbReference type="Proteomes" id="UP000179524"/>
    </source>
</evidence>
<accession>A0A1S2LHT3</accession>
<feature type="transmembrane region" description="Helical" evidence="1">
    <location>
        <begin position="77"/>
        <end position="98"/>
    </location>
</feature>
<feature type="transmembrane region" description="Helical" evidence="1">
    <location>
        <begin position="429"/>
        <end position="446"/>
    </location>
</feature>
<reference evidence="2 3" key="1">
    <citation type="submission" date="2016-10" db="EMBL/GenBank/DDBJ databases">
        <title>Draft genome sequences of four alkaliphilic bacteria belonging to the Anaerobacillus genus.</title>
        <authorList>
            <person name="Bassil N.M."/>
            <person name="Lloyd J.R."/>
        </authorList>
    </citation>
    <scope>NUCLEOTIDE SEQUENCE [LARGE SCALE GENOMIC DNA]</scope>
    <source>
        <strain evidence="2 3">DSM 18345</strain>
    </source>
</reference>
<keyword evidence="1" id="KW-1133">Transmembrane helix</keyword>